<dbReference type="EMBL" id="UYYF01004577">
    <property type="protein sequence ID" value="VDN05576.1"/>
    <property type="molecule type" value="Genomic_DNA"/>
</dbReference>
<feature type="compositionally biased region" description="Low complexity" evidence="1">
    <location>
        <begin position="223"/>
        <end position="232"/>
    </location>
</feature>
<evidence type="ECO:0000313" key="3">
    <source>
        <dbReference type="Proteomes" id="UP000276776"/>
    </source>
</evidence>
<feature type="region of interest" description="Disordered" evidence="1">
    <location>
        <begin position="147"/>
        <end position="173"/>
    </location>
</feature>
<dbReference type="OMA" id="DNEWPSP"/>
<dbReference type="WBParaSite" id="TCLT_0000806701-mRNA-1">
    <property type="protein sequence ID" value="TCLT_0000806701-mRNA-1"/>
    <property type="gene ID" value="TCLT_0000806701"/>
</dbReference>
<evidence type="ECO:0000313" key="2">
    <source>
        <dbReference type="EMBL" id="VDN05576.1"/>
    </source>
</evidence>
<feature type="region of interest" description="Disordered" evidence="1">
    <location>
        <begin position="223"/>
        <end position="260"/>
    </location>
</feature>
<dbReference type="AlphaFoldDB" id="A0A0N5D502"/>
<evidence type="ECO:0000256" key="1">
    <source>
        <dbReference type="SAM" id="MobiDB-lite"/>
    </source>
</evidence>
<protein>
    <submittedName>
        <fullName evidence="2 4">Uncharacterized protein</fullName>
    </submittedName>
</protein>
<sequence>MLGMNSDEKKRQPATATLLQPNCHCLPLRRNSTSALPANTPPVVATSKNDARRHRFLPQTPECTSQECSCSSPRFLPTIPPETSLSSHPAVSTQSYNFLSHIHQDDHQRKGRRLPQIPVIITASKNDSSDSDNVVDGFLKVSHDSNITTRRRRSTGDQINVTTGSNSNSPNINTIESEWPMATNMQRKYSQFQNTSTNDDTHLSSASFNIFGETTAQLSQLSSQHQHLQKQSDSGKLRRSRDSLDQSSGTSSSTSFFSQSSSVSPSIEQVLLNI</sequence>
<dbReference type="STRING" id="103827.A0A0N5D502"/>
<reference evidence="2 3" key="2">
    <citation type="submission" date="2018-11" db="EMBL/GenBank/DDBJ databases">
        <authorList>
            <consortium name="Pathogen Informatics"/>
        </authorList>
    </citation>
    <scope>NUCLEOTIDE SEQUENCE [LARGE SCALE GENOMIC DNA]</scope>
</reference>
<organism evidence="4">
    <name type="scientific">Thelazia callipaeda</name>
    <name type="common">Oriental eyeworm</name>
    <name type="synonym">Parasitic nematode</name>
    <dbReference type="NCBI Taxonomy" id="103827"/>
    <lineage>
        <taxon>Eukaryota</taxon>
        <taxon>Metazoa</taxon>
        <taxon>Ecdysozoa</taxon>
        <taxon>Nematoda</taxon>
        <taxon>Chromadorea</taxon>
        <taxon>Rhabditida</taxon>
        <taxon>Spirurina</taxon>
        <taxon>Spiruromorpha</taxon>
        <taxon>Thelazioidea</taxon>
        <taxon>Thelaziidae</taxon>
        <taxon>Thelazia</taxon>
    </lineage>
</organism>
<gene>
    <name evidence="2" type="ORF">TCLT_LOCUS8056</name>
</gene>
<name>A0A0N5D502_THECL</name>
<accession>A0A0N5D502</accession>
<feature type="compositionally biased region" description="Basic and acidic residues" evidence="1">
    <location>
        <begin position="233"/>
        <end position="244"/>
    </location>
</feature>
<proteinExistence type="predicted"/>
<dbReference type="Proteomes" id="UP000276776">
    <property type="component" value="Unassembled WGS sequence"/>
</dbReference>
<evidence type="ECO:0000313" key="4">
    <source>
        <dbReference type="WBParaSite" id="TCLT_0000806701-mRNA-1"/>
    </source>
</evidence>
<reference evidence="4" key="1">
    <citation type="submission" date="2017-02" db="UniProtKB">
        <authorList>
            <consortium name="WormBaseParasite"/>
        </authorList>
    </citation>
    <scope>IDENTIFICATION</scope>
</reference>
<feature type="compositionally biased region" description="Polar residues" evidence="1">
    <location>
        <begin position="156"/>
        <end position="173"/>
    </location>
</feature>
<feature type="compositionally biased region" description="Low complexity" evidence="1">
    <location>
        <begin position="245"/>
        <end position="260"/>
    </location>
</feature>
<keyword evidence="3" id="KW-1185">Reference proteome</keyword>